<sequence>MVEFQAVKVGLNIVKEQNYNLDQVVVDVVETDSKIVEETLAKNGPTK</sequence>
<proteinExistence type="predicted"/>
<dbReference type="Proteomes" id="UP001632038">
    <property type="component" value="Unassembled WGS sequence"/>
</dbReference>
<reference evidence="2" key="1">
    <citation type="journal article" date="2024" name="IScience">
        <title>Strigolactones Initiate the Formation of Haustorium-like Structures in Castilleja.</title>
        <authorList>
            <person name="Buerger M."/>
            <person name="Peterson D."/>
            <person name="Chory J."/>
        </authorList>
    </citation>
    <scope>NUCLEOTIDE SEQUENCE [LARGE SCALE GENOMIC DNA]</scope>
</reference>
<evidence type="ECO:0000313" key="1">
    <source>
        <dbReference type="EMBL" id="KAL3655011.1"/>
    </source>
</evidence>
<dbReference type="EMBL" id="JAVIJP010000002">
    <property type="protein sequence ID" value="KAL3655011.1"/>
    <property type="molecule type" value="Genomic_DNA"/>
</dbReference>
<accession>A0ABD3EL93</accession>
<gene>
    <name evidence="1" type="ORF">CASFOL_000797</name>
</gene>
<evidence type="ECO:0008006" key="3">
    <source>
        <dbReference type="Google" id="ProtNLM"/>
    </source>
</evidence>
<organism evidence="1 2">
    <name type="scientific">Castilleja foliolosa</name>
    <dbReference type="NCBI Taxonomy" id="1961234"/>
    <lineage>
        <taxon>Eukaryota</taxon>
        <taxon>Viridiplantae</taxon>
        <taxon>Streptophyta</taxon>
        <taxon>Embryophyta</taxon>
        <taxon>Tracheophyta</taxon>
        <taxon>Spermatophyta</taxon>
        <taxon>Magnoliopsida</taxon>
        <taxon>eudicotyledons</taxon>
        <taxon>Gunneridae</taxon>
        <taxon>Pentapetalae</taxon>
        <taxon>asterids</taxon>
        <taxon>lamiids</taxon>
        <taxon>Lamiales</taxon>
        <taxon>Orobanchaceae</taxon>
        <taxon>Pedicularideae</taxon>
        <taxon>Castillejinae</taxon>
        <taxon>Castilleja</taxon>
    </lineage>
</organism>
<comment type="caution">
    <text evidence="1">The sequence shown here is derived from an EMBL/GenBank/DDBJ whole genome shotgun (WGS) entry which is preliminary data.</text>
</comment>
<protein>
    <recommendedName>
        <fullName evidence="3">RNase H type-1 domain-containing protein</fullName>
    </recommendedName>
</protein>
<evidence type="ECO:0000313" key="2">
    <source>
        <dbReference type="Proteomes" id="UP001632038"/>
    </source>
</evidence>
<name>A0ABD3EL93_9LAMI</name>
<dbReference type="AlphaFoldDB" id="A0ABD3EL93"/>
<keyword evidence="2" id="KW-1185">Reference proteome</keyword>